<organism evidence="3 4">
    <name type="scientific">Tetrahymena thermophila (strain SB210)</name>
    <dbReference type="NCBI Taxonomy" id="312017"/>
    <lineage>
        <taxon>Eukaryota</taxon>
        <taxon>Sar</taxon>
        <taxon>Alveolata</taxon>
        <taxon>Ciliophora</taxon>
        <taxon>Intramacronucleata</taxon>
        <taxon>Oligohymenophorea</taxon>
        <taxon>Hymenostomatida</taxon>
        <taxon>Tetrahymenina</taxon>
        <taxon>Tetrahymenidae</taxon>
        <taxon>Tetrahymena</taxon>
    </lineage>
</organism>
<gene>
    <name evidence="3" type="ORF">TTHERM_00863830</name>
</gene>
<accession>Q24FI1</accession>
<dbReference type="HOGENOM" id="CLU_2101840_0_0_1"/>
<name>Q24FI1_TETTS</name>
<keyword evidence="1 3" id="KW-0812">Transmembrane</keyword>
<protein>
    <submittedName>
        <fullName evidence="3">Transmembrane protein, putative</fullName>
    </submittedName>
</protein>
<feature type="signal peptide" evidence="2">
    <location>
        <begin position="1"/>
        <end position="19"/>
    </location>
</feature>
<keyword evidence="1" id="KW-0472">Membrane</keyword>
<dbReference type="EMBL" id="GG662285">
    <property type="protein sequence ID" value="EAS06477.1"/>
    <property type="molecule type" value="Genomic_DNA"/>
</dbReference>
<dbReference type="Proteomes" id="UP000009168">
    <property type="component" value="Unassembled WGS sequence"/>
</dbReference>
<keyword evidence="2" id="KW-0732">Signal</keyword>
<keyword evidence="4" id="KW-1185">Reference proteome</keyword>
<feature type="chain" id="PRO_5004202323" evidence="2">
    <location>
        <begin position="20"/>
        <end position="116"/>
    </location>
</feature>
<proteinExistence type="predicted"/>
<dbReference type="RefSeq" id="XP_001026722.1">
    <property type="nucleotide sequence ID" value="XM_001026722.3"/>
</dbReference>
<dbReference type="InParanoid" id="Q24FI1"/>
<evidence type="ECO:0000313" key="3">
    <source>
        <dbReference type="EMBL" id="EAS06477.1"/>
    </source>
</evidence>
<keyword evidence="1" id="KW-1133">Transmembrane helix</keyword>
<dbReference type="KEGG" id="tet:TTHERM_00863830"/>
<reference evidence="4" key="1">
    <citation type="journal article" date="2006" name="PLoS Biol.">
        <title>Macronuclear genome sequence of the ciliate Tetrahymena thermophila, a model eukaryote.</title>
        <authorList>
            <person name="Eisen J.A."/>
            <person name="Coyne R.S."/>
            <person name="Wu M."/>
            <person name="Wu D."/>
            <person name="Thiagarajan M."/>
            <person name="Wortman J.R."/>
            <person name="Badger J.H."/>
            <person name="Ren Q."/>
            <person name="Amedeo P."/>
            <person name="Jones K.M."/>
            <person name="Tallon L.J."/>
            <person name="Delcher A.L."/>
            <person name="Salzberg S.L."/>
            <person name="Silva J.C."/>
            <person name="Haas B.J."/>
            <person name="Majoros W.H."/>
            <person name="Farzad M."/>
            <person name="Carlton J.M."/>
            <person name="Smith R.K. Jr."/>
            <person name="Garg J."/>
            <person name="Pearlman R.E."/>
            <person name="Karrer K.M."/>
            <person name="Sun L."/>
            <person name="Manning G."/>
            <person name="Elde N.C."/>
            <person name="Turkewitz A.P."/>
            <person name="Asai D.J."/>
            <person name="Wilkes D.E."/>
            <person name="Wang Y."/>
            <person name="Cai H."/>
            <person name="Collins K."/>
            <person name="Stewart B.A."/>
            <person name="Lee S.R."/>
            <person name="Wilamowska K."/>
            <person name="Weinberg Z."/>
            <person name="Ruzzo W.L."/>
            <person name="Wloga D."/>
            <person name="Gaertig J."/>
            <person name="Frankel J."/>
            <person name="Tsao C.-C."/>
            <person name="Gorovsky M.A."/>
            <person name="Keeling P.J."/>
            <person name="Waller R.F."/>
            <person name="Patron N.J."/>
            <person name="Cherry J.M."/>
            <person name="Stover N.A."/>
            <person name="Krieger C.J."/>
            <person name="del Toro C."/>
            <person name="Ryder H.F."/>
            <person name="Williamson S.C."/>
            <person name="Barbeau R.A."/>
            <person name="Hamilton E.P."/>
            <person name="Orias E."/>
        </authorList>
    </citation>
    <scope>NUCLEOTIDE SEQUENCE [LARGE SCALE GENOMIC DNA]</scope>
    <source>
        <strain evidence="4">SB210</strain>
    </source>
</reference>
<evidence type="ECO:0000313" key="4">
    <source>
        <dbReference type="Proteomes" id="UP000009168"/>
    </source>
</evidence>
<feature type="transmembrane region" description="Helical" evidence="1">
    <location>
        <begin position="93"/>
        <end position="115"/>
    </location>
</feature>
<evidence type="ECO:0000256" key="2">
    <source>
        <dbReference type="SAM" id="SignalP"/>
    </source>
</evidence>
<dbReference type="GeneID" id="7847115"/>
<sequence length="116" mass="12702">MKIIVPLLISLVILSLAEAKQDSDTITIIKNCQDKMDPPKSACTSDADCKQAQLEFNTCASQQCTSLDSVSDQVSCAKKCYPSNSILKKQTDFMIDCLSSPIIIIVSSLISFLFLF</sequence>
<evidence type="ECO:0000256" key="1">
    <source>
        <dbReference type="SAM" id="Phobius"/>
    </source>
</evidence>
<dbReference type="AlphaFoldDB" id="Q24FI1"/>